<dbReference type="PANTHER" id="PTHR12110">
    <property type="entry name" value="HYDROXYPYRUVATE ISOMERASE"/>
    <property type="match status" value="1"/>
</dbReference>
<dbReference type="SUPFAM" id="SSF51658">
    <property type="entry name" value="Xylose isomerase-like"/>
    <property type="match status" value="1"/>
</dbReference>
<gene>
    <name evidence="2" type="ORF">ACFPQ6_11225</name>
</gene>
<dbReference type="Gene3D" id="3.20.20.150">
    <property type="entry name" value="Divalent-metal-dependent TIM barrel enzymes"/>
    <property type="match status" value="1"/>
</dbReference>
<feature type="domain" description="Xylose isomerase-like TIM barrel" evidence="1">
    <location>
        <begin position="19"/>
        <end position="303"/>
    </location>
</feature>
<keyword evidence="2" id="KW-0413">Isomerase</keyword>
<keyword evidence="3" id="KW-1185">Reference proteome</keyword>
<protein>
    <submittedName>
        <fullName evidence="2">Sugar phosphate isomerase/epimerase family protein</fullName>
    </submittedName>
</protein>
<dbReference type="PANTHER" id="PTHR12110:SF21">
    <property type="entry name" value="XYLOSE ISOMERASE-LIKE TIM BARREL DOMAIN-CONTAINING PROTEIN"/>
    <property type="match status" value="1"/>
</dbReference>
<evidence type="ECO:0000313" key="2">
    <source>
        <dbReference type="EMBL" id="MFC5848882.1"/>
    </source>
</evidence>
<dbReference type="Proteomes" id="UP001595979">
    <property type="component" value="Unassembled WGS sequence"/>
</dbReference>
<accession>A0ABW1DL74</accession>
<comment type="caution">
    <text evidence="2">The sequence shown here is derived from an EMBL/GenBank/DDBJ whole genome shotgun (WGS) entry which is preliminary data.</text>
</comment>
<dbReference type="GO" id="GO:0016853">
    <property type="term" value="F:isomerase activity"/>
    <property type="evidence" value="ECO:0007669"/>
    <property type="project" value="UniProtKB-KW"/>
</dbReference>
<evidence type="ECO:0000313" key="3">
    <source>
        <dbReference type="Proteomes" id="UP001595979"/>
    </source>
</evidence>
<organism evidence="2 3">
    <name type="scientific">Deinococcus petrolearius</name>
    <dbReference type="NCBI Taxonomy" id="1751295"/>
    <lineage>
        <taxon>Bacteria</taxon>
        <taxon>Thermotogati</taxon>
        <taxon>Deinococcota</taxon>
        <taxon>Deinococci</taxon>
        <taxon>Deinococcales</taxon>
        <taxon>Deinococcaceae</taxon>
        <taxon>Deinococcus</taxon>
    </lineage>
</organism>
<name>A0ABW1DL74_9DEIO</name>
<sequence length="321" mass="35660">MKLSVFTPVFGTLPLNEMLDRVQEMGLDGIELAAGGWPGTTHAVPARLLADPAHLDTFRQELAARNLEVLAVSVHGNPLHPNADTAAQYHRDWRAALDLAARLEVQTVVTFAGCPGGAAGDTVPNWITAVWPLEFLAALDWQWRERVIPYWQREAEHLRGLGLRAALELHPGFVVYNPATLLKLRSAVGNTVGANLDPSHLYWQGIDPLVAIRELKGAVHHFHAKDNLLHPQNIERNGVLDLTPYENIVDRSWTFRSVGSGHSELHWSQIMAELRLAGYDGAVSIEHEDALMSVREGLQRAVDTLKRVVLREGPAEAWWLK</sequence>
<evidence type="ECO:0000259" key="1">
    <source>
        <dbReference type="Pfam" id="PF01261"/>
    </source>
</evidence>
<reference evidence="3" key="1">
    <citation type="journal article" date="2019" name="Int. J. Syst. Evol. Microbiol.">
        <title>The Global Catalogue of Microorganisms (GCM) 10K type strain sequencing project: providing services to taxonomists for standard genome sequencing and annotation.</title>
        <authorList>
            <consortium name="The Broad Institute Genomics Platform"/>
            <consortium name="The Broad Institute Genome Sequencing Center for Infectious Disease"/>
            <person name="Wu L."/>
            <person name="Ma J."/>
        </authorList>
    </citation>
    <scope>NUCLEOTIDE SEQUENCE [LARGE SCALE GENOMIC DNA]</scope>
    <source>
        <strain evidence="3">CGMCC 1.15053</strain>
    </source>
</reference>
<dbReference type="InterPro" id="IPR036237">
    <property type="entry name" value="Xyl_isomerase-like_sf"/>
</dbReference>
<dbReference type="Pfam" id="PF01261">
    <property type="entry name" value="AP_endonuc_2"/>
    <property type="match status" value="1"/>
</dbReference>
<dbReference type="EMBL" id="JBHSOH010000011">
    <property type="protein sequence ID" value="MFC5848882.1"/>
    <property type="molecule type" value="Genomic_DNA"/>
</dbReference>
<dbReference type="InterPro" id="IPR050312">
    <property type="entry name" value="IolE/XylAMocC-like"/>
</dbReference>
<dbReference type="RefSeq" id="WP_380049347.1">
    <property type="nucleotide sequence ID" value="NZ_JBHSOH010000011.1"/>
</dbReference>
<dbReference type="InterPro" id="IPR013022">
    <property type="entry name" value="Xyl_isomerase-like_TIM-brl"/>
</dbReference>
<proteinExistence type="predicted"/>